<name>A0A2A9A3X0_BACCE</name>
<gene>
    <name evidence="2" type="ORF">CN307_10320</name>
</gene>
<dbReference type="AlphaFoldDB" id="A0A2A9A3X0"/>
<protein>
    <recommendedName>
        <fullName evidence="4">Glycosyltransferase</fullName>
    </recommendedName>
</protein>
<proteinExistence type="predicted"/>
<dbReference type="PANTHER" id="PTHR46401">
    <property type="entry name" value="GLYCOSYLTRANSFERASE WBBK-RELATED"/>
    <property type="match status" value="1"/>
</dbReference>
<evidence type="ECO:0000256" key="1">
    <source>
        <dbReference type="ARBA" id="ARBA00022679"/>
    </source>
</evidence>
<keyword evidence="1" id="KW-0808">Transferase</keyword>
<dbReference type="GO" id="GO:0009103">
    <property type="term" value="P:lipopolysaccharide biosynthetic process"/>
    <property type="evidence" value="ECO:0007669"/>
    <property type="project" value="TreeGrafter"/>
</dbReference>
<dbReference type="EMBL" id="NTRR01000014">
    <property type="protein sequence ID" value="PFE16670.1"/>
    <property type="molecule type" value="Genomic_DNA"/>
</dbReference>
<dbReference type="GO" id="GO:0016757">
    <property type="term" value="F:glycosyltransferase activity"/>
    <property type="evidence" value="ECO:0007669"/>
    <property type="project" value="TreeGrafter"/>
</dbReference>
<evidence type="ECO:0000313" key="3">
    <source>
        <dbReference type="Proteomes" id="UP000220032"/>
    </source>
</evidence>
<dbReference type="Proteomes" id="UP000220032">
    <property type="component" value="Unassembled WGS sequence"/>
</dbReference>
<reference evidence="2 3" key="1">
    <citation type="submission" date="2017-09" db="EMBL/GenBank/DDBJ databases">
        <title>Large-scale bioinformatics analysis of Bacillus genomes uncovers conserved roles of natural products in bacterial physiology.</title>
        <authorList>
            <consortium name="Agbiome Team Llc"/>
            <person name="Bleich R.M."/>
            <person name="Grubbs K.J."/>
            <person name="Santa Maria K.C."/>
            <person name="Allen S.E."/>
            <person name="Farag S."/>
            <person name="Shank E.A."/>
            <person name="Bowers A."/>
        </authorList>
    </citation>
    <scope>NUCLEOTIDE SEQUENCE [LARGE SCALE GENOMIC DNA]</scope>
    <source>
        <strain evidence="2 3">AFS022681</strain>
    </source>
</reference>
<organism evidence="2 3">
    <name type="scientific">Bacillus cereus</name>
    <dbReference type="NCBI Taxonomy" id="1396"/>
    <lineage>
        <taxon>Bacteria</taxon>
        <taxon>Bacillati</taxon>
        <taxon>Bacillota</taxon>
        <taxon>Bacilli</taxon>
        <taxon>Bacillales</taxon>
        <taxon>Bacillaceae</taxon>
        <taxon>Bacillus</taxon>
        <taxon>Bacillus cereus group</taxon>
    </lineage>
</organism>
<dbReference type="PANTHER" id="PTHR46401:SF2">
    <property type="entry name" value="GLYCOSYLTRANSFERASE WBBK-RELATED"/>
    <property type="match status" value="1"/>
</dbReference>
<sequence length="402" mass="46563">MKEKILFITNLLPYPLDNGGKIKTFNTIESLSEKFDIDVICYISDEEDRRNIAGLRGIANDVQVVCKNLIRSVSFKDFFIDYMKSLMTKYPYNVNKFRHPDFERLILNKLSNNKYYAIYVDHLQMMVYYDLFNHENTILDQHNVESLIFKRLIQSENSVVKKALGAIEYKKLRKFEIGMLHKAGQVICLSEEDQKEFMQLGINKDKINILPIHLKSSYCKNNKSLSGEKFKLLFLGSMSWYPNQNGIKWFLENVWVSLDKRYYELYIVGSNPPETIKQYHNGKNVHVTGYVEDINEYIEKCDISIVPLFIGSGQRVKIIESFAKGIPVISTSIGAEGLIYTNGEDIIIADTIEDFINRLEDVRSNRGQLDALTFNAHENFKSNYSAEFLPAKLQKIIENCRG</sequence>
<evidence type="ECO:0008006" key="4">
    <source>
        <dbReference type="Google" id="ProtNLM"/>
    </source>
</evidence>
<dbReference type="SUPFAM" id="SSF53756">
    <property type="entry name" value="UDP-Glycosyltransferase/glycogen phosphorylase"/>
    <property type="match status" value="1"/>
</dbReference>
<comment type="caution">
    <text evidence="2">The sequence shown here is derived from an EMBL/GenBank/DDBJ whole genome shotgun (WGS) entry which is preliminary data.</text>
</comment>
<dbReference type="Pfam" id="PF13692">
    <property type="entry name" value="Glyco_trans_1_4"/>
    <property type="match status" value="1"/>
</dbReference>
<accession>A0A2A9A3X0</accession>
<dbReference type="RefSeq" id="WP_098342338.1">
    <property type="nucleotide sequence ID" value="NZ_NTRR01000014.1"/>
</dbReference>
<dbReference type="Gene3D" id="3.40.50.2000">
    <property type="entry name" value="Glycogen Phosphorylase B"/>
    <property type="match status" value="1"/>
</dbReference>
<evidence type="ECO:0000313" key="2">
    <source>
        <dbReference type="EMBL" id="PFE16670.1"/>
    </source>
</evidence>
<dbReference type="CDD" id="cd03801">
    <property type="entry name" value="GT4_PimA-like"/>
    <property type="match status" value="1"/>
</dbReference>